<evidence type="ECO:0000313" key="1">
    <source>
        <dbReference type="EMBL" id="ORV80140.1"/>
    </source>
</evidence>
<protein>
    <recommendedName>
        <fullName evidence="3">SnoaL-like domain-containing protein</fullName>
    </recommendedName>
</protein>
<dbReference type="EMBL" id="LQOX01000006">
    <property type="protein sequence ID" value="ORV80140.1"/>
    <property type="molecule type" value="Genomic_DNA"/>
</dbReference>
<comment type="caution">
    <text evidence="1">The sequence shown here is derived from an EMBL/GenBank/DDBJ whole genome shotgun (WGS) entry which is preliminary data.</text>
</comment>
<dbReference type="Proteomes" id="UP000193738">
    <property type="component" value="Unassembled WGS sequence"/>
</dbReference>
<reference evidence="1 2" key="1">
    <citation type="submission" date="2016-01" db="EMBL/GenBank/DDBJ databases">
        <title>The new phylogeny of the genus Mycobacterium.</title>
        <authorList>
            <person name="Tarcisio F."/>
            <person name="Conor M."/>
            <person name="Antonella G."/>
            <person name="Elisabetta G."/>
            <person name="Giulia F.S."/>
            <person name="Sara T."/>
            <person name="Anna F."/>
            <person name="Clotilde B."/>
            <person name="Roberto B."/>
            <person name="Veronica D.S."/>
            <person name="Fabio R."/>
            <person name="Monica P."/>
            <person name="Olivier J."/>
            <person name="Enrico T."/>
            <person name="Nicola S."/>
        </authorList>
    </citation>
    <scope>NUCLEOTIDE SEQUENCE [LARGE SCALE GENOMIC DNA]</scope>
    <source>
        <strain evidence="1 2">DSM 43505</strain>
    </source>
</reference>
<proteinExistence type="predicted"/>
<accession>A0A1X1W1Y6</accession>
<name>A0A1X1W1Y6_MYCGS</name>
<sequence length="174" mass="19370">MLIIAEIDTDERIAAQIAFGVDDVDAAFAELDARYLAGEAAAYSRTWSAVTQVQTAYNRHEVSGPTTEDWVNIDHRRARAFAPGDMMPYIRATYDVAPDVQGHIEAVHRLSNLGTVITEVVTGTSQEGFDAEWREIGLFAFAGELPCRFEMFDEEDLDAALARFDELDRPPLTQ</sequence>
<dbReference type="STRING" id="1777.AWC07_21665"/>
<keyword evidence="2" id="KW-1185">Reference proteome</keyword>
<evidence type="ECO:0000313" key="2">
    <source>
        <dbReference type="Proteomes" id="UP000193738"/>
    </source>
</evidence>
<gene>
    <name evidence="1" type="ORF">AWC07_21665</name>
</gene>
<evidence type="ECO:0008006" key="3">
    <source>
        <dbReference type="Google" id="ProtNLM"/>
    </source>
</evidence>
<dbReference type="AlphaFoldDB" id="A0A1X1W1Y6"/>
<organism evidence="1 2">
    <name type="scientific">Mycobacterium gastri</name>
    <dbReference type="NCBI Taxonomy" id="1777"/>
    <lineage>
        <taxon>Bacteria</taxon>
        <taxon>Bacillati</taxon>
        <taxon>Actinomycetota</taxon>
        <taxon>Actinomycetes</taxon>
        <taxon>Mycobacteriales</taxon>
        <taxon>Mycobacteriaceae</taxon>
        <taxon>Mycobacterium</taxon>
    </lineage>
</organism>